<evidence type="ECO:0000313" key="3">
    <source>
        <dbReference type="Proteomes" id="UP000054485"/>
    </source>
</evidence>
<feature type="transmembrane region" description="Helical" evidence="1">
    <location>
        <begin position="303"/>
        <end position="323"/>
    </location>
</feature>
<dbReference type="OrthoDB" id="2688021at2759"/>
<keyword evidence="1" id="KW-1133">Transmembrane helix</keyword>
<feature type="transmembrane region" description="Helical" evidence="1">
    <location>
        <begin position="59"/>
        <end position="79"/>
    </location>
</feature>
<feature type="transmembrane region" description="Helical" evidence="1">
    <location>
        <begin position="427"/>
        <end position="449"/>
    </location>
</feature>
<dbReference type="EMBL" id="KN835224">
    <property type="protein sequence ID" value="KIK43003.1"/>
    <property type="molecule type" value="Genomic_DNA"/>
</dbReference>
<gene>
    <name evidence="2" type="ORF">CY34DRAFT_804329</name>
</gene>
<name>A0A0D0BIM6_9AGAM</name>
<dbReference type="AlphaFoldDB" id="A0A0D0BIM6"/>
<feature type="transmembrane region" description="Helical" evidence="1">
    <location>
        <begin position="176"/>
        <end position="198"/>
    </location>
</feature>
<feature type="transmembrane region" description="Helical" evidence="1">
    <location>
        <begin position="210"/>
        <end position="236"/>
    </location>
</feature>
<accession>A0A0D0BIM6</accession>
<feature type="transmembrane region" description="Helical" evidence="1">
    <location>
        <begin position="114"/>
        <end position="136"/>
    </location>
</feature>
<keyword evidence="1" id="KW-0812">Transmembrane</keyword>
<keyword evidence="3" id="KW-1185">Reference proteome</keyword>
<sequence length="594" mass="64511">MPPMAASSKVAGGSSLLSSLFAYDALPNHQDLDPMISNAKFTADTGTDFYDHSLTSRRYALVGVALSSIFSCSCIVAGIVALANYGVMGVTTINFMVFVSSHNASIQLNLLKEILALAFNLIVTLCTESIGFVHGISLRSALASESRLHFNTNLRLLTAARGWCNPNGALLNSISAVLLIISYSSASLIVCFNFIFPLSDMPSGTSSSEGLALAGLPLLILGIALLLQVMIALLGMRAVKILTWSSSPFDLTAALVHHTQLTPATFRCMRCVSALEVYGDPARPSETQPSAWHAHPSIRKVVISLWGIVAACAGWAVLVMCVWHKYAGTPTVASPYALTTQTWSFIPDLLYGSFNYVQYDIPGIGIQCWLLVFGNVVVVQGPLTLGLHCSELIANVIRDESQWRCATRKNGLKTATNPVKSIFTHPICLILFVSKPFLHWMFGLSFITFHVGIDGQGSPLGVGMHTAQIWNLCIALFIFASFFTFVARRRPRGPQPAAYGHVQTLANLVDEWSPVMWWGHKEDGIPYCHAGTSDHPLPDVKMDCVYAGSDAGSLASEFQVLYLRQADRDDVPSLHTTSHAADRHMHNFMVFAAL</sequence>
<reference evidence="3" key="2">
    <citation type="submission" date="2015-01" db="EMBL/GenBank/DDBJ databases">
        <title>Evolutionary Origins and Diversification of the Mycorrhizal Mutualists.</title>
        <authorList>
            <consortium name="DOE Joint Genome Institute"/>
            <consortium name="Mycorrhizal Genomics Consortium"/>
            <person name="Kohler A."/>
            <person name="Kuo A."/>
            <person name="Nagy L.G."/>
            <person name="Floudas D."/>
            <person name="Copeland A."/>
            <person name="Barry K.W."/>
            <person name="Cichocki N."/>
            <person name="Veneault-Fourrey C."/>
            <person name="LaButti K."/>
            <person name="Lindquist E.A."/>
            <person name="Lipzen A."/>
            <person name="Lundell T."/>
            <person name="Morin E."/>
            <person name="Murat C."/>
            <person name="Riley R."/>
            <person name="Ohm R."/>
            <person name="Sun H."/>
            <person name="Tunlid A."/>
            <person name="Henrissat B."/>
            <person name="Grigoriev I.V."/>
            <person name="Hibbett D.S."/>
            <person name="Martin F."/>
        </authorList>
    </citation>
    <scope>NUCLEOTIDE SEQUENCE [LARGE SCALE GENOMIC DNA]</scope>
    <source>
        <strain evidence="3">UH-Slu-Lm8-n1</strain>
    </source>
</reference>
<proteinExistence type="predicted"/>
<evidence type="ECO:0000256" key="1">
    <source>
        <dbReference type="SAM" id="Phobius"/>
    </source>
</evidence>
<feature type="transmembrane region" description="Helical" evidence="1">
    <location>
        <begin position="469"/>
        <end position="487"/>
    </location>
</feature>
<dbReference type="STRING" id="930992.A0A0D0BIM6"/>
<dbReference type="Proteomes" id="UP000054485">
    <property type="component" value="Unassembled WGS sequence"/>
</dbReference>
<keyword evidence="1" id="KW-0472">Membrane</keyword>
<dbReference type="HOGENOM" id="CLU_021043_2_0_1"/>
<reference evidence="2 3" key="1">
    <citation type="submission" date="2014-04" db="EMBL/GenBank/DDBJ databases">
        <authorList>
            <consortium name="DOE Joint Genome Institute"/>
            <person name="Kuo A."/>
            <person name="Ruytinx J."/>
            <person name="Rineau F."/>
            <person name="Colpaert J."/>
            <person name="Kohler A."/>
            <person name="Nagy L.G."/>
            <person name="Floudas D."/>
            <person name="Copeland A."/>
            <person name="Barry K.W."/>
            <person name="Cichocki N."/>
            <person name="Veneault-Fourrey C."/>
            <person name="LaButti K."/>
            <person name="Lindquist E.A."/>
            <person name="Lipzen A."/>
            <person name="Lundell T."/>
            <person name="Morin E."/>
            <person name="Murat C."/>
            <person name="Sun H."/>
            <person name="Tunlid A."/>
            <person name="Henrissat B."/>
            <person name="Grigoriev I.V."/>
            <person name="Hibbett D.S."/>
            <person name="Martin F."/>
            <person name="Nordberg H.P."/>
            <person name="Cantor M.N."/>
            <person name="Hua S.X."/>
        </authorList>
    </citation>
    <scope>NUCLEOTIDE SEQUENCE [LARGE SCALE GENOMIC DNA]</scope>
    <source>
        <strain evidence="2 3">UH-Slu-Lm8-n1</strain>
    </source>
</reference>
<evidence type="ECO:0000313" key="2">
    <source>
        <dbReference type="EMBL" id="KIK43003.1"/>
    </source>
</evidence>
<organism evidence="2 3">
    <name type="scientific">Suillus luteus UH-Slu-Lm8-n1</name>
    <dbReference type="NCBI Taxonomy" id="930992"/>
    <lineage>
        <taxon>Eukaryota</taxon>
        <taxon>Fungi</taxon>
        <taxon>Dikarya</taxon>
        <taxon>Basidiomycota</taxon>
        <taxon>Agaricomycotina</taxon>
        <taxon>Agaricomycetes</taxon>
        <taxon>Agaricomycetidae</taxon>
        <taxon>Boletales</taxon>
        <taxon>Suillineae</taxon>
        <taxon>Suillaceae</taxon>
        <taxon>Suillus</taxon>
    </lineage>
</organism>
<protein>
    <submittedName>
        <fullName evidence="2">Uncharacterized protein</fullName>
    </submittedName>
</protein>
<dbReference type="InParanoid" id="A0A0D0BIM6"/>